<evidence type="ECO:0000256" key="1">
    <source>
        <dbReference type="ARBA" id="ARBA00008761"/>
    </source>
</evidence>
<reference evidence="11" key="1">
    <citation type="submission" date="2017-02" db="EMBL/GenBank/DDBJ databases">
        <authorList>
            <person name="Varghese N."/>
            <person name="Submissions S."/>
        </authorList>
    </citation>
    <scope>NUCLEOTIDE SEQUENCE [LARGE SCALE GENOMIC DNA]</scope>
    <source>
        <strain evidence="11">DSM 3072</strain>
    </source>
</reference>
<organism evidence="10 11">
    <name type="scientific">Succinivibrio dextrinosolvens DSM 3072</name>
    <dbReference type="NCBI Taxonomy" id="1123324"/>
    <lineage>
        <taxon>Bacteria</taxon>
        <taxon>Pseudomonadati</taxon>
        <taxon>Pseudomonadota</taxon>
        <taxon>Gammaproteobacteria</taxon>
        <taxon>Aeromonadales</taxon>
        <taxon>Succinivibrionaceae</taxon>
        <taxon>Succinivibrio</taxon>
    </lineage>
</organism>
<dbReference type="InterPro" id="IPR001959">
    <property type="entry name" value="Transposase"/>
</dbReference>
<dbReference type="Pfam" id="PF12323">
    <property type="entry name" value="HTH_OrfB_IS605"/>
    <property type="match status" value="1"/>
</dbReference>
<sequence>MKLYTAYKFRIYPNDKQKELFVKTFGCARSIYNKMLADKIEHYKQNKKMLKNTPAQYKKKFPYFKEVDSLALANAQFHLEGAFSNFFQNPKFGFPNFKSKKNSRRSYTTNIVNNNIELKNGKLKLPKAGLVRIKQHREIPDGYILKSVTVSQIGSGKFYASILFEYEEEITNKEPQSFLGMDYSMHDLYVDSEGNKGEYERFYRKSEQKLKREQRKLSLMKKGSKNRAKQRIKVAKVHEKIANSRKDFMQKKSRQIANVYDCVCIENLDMKGMSQSLNFGKSVHDNAFGMFMEMLSYKLKRQGKYLVEVDKFYPSSQLCSVCGYQNKETKDLSLR</sequence>
<evidence type="ECO:0000256" key="2">
    <source>
        <dbReference type="ARBA" id="ARBA00022578"/>
    </source>
</evidence>
<feature type="non-terminal residue" evidence="10">
    <location>
        <position position="335"/>
    </location>
</feature>
<proteinExistence type="inferred from homology"/>
<keyword evidence="6" id="KW-0233">DNA recombination</keyword>
<dbReference type="GO" id="GO:0003677">
    <property type="term" value="F:DNA binding"/>
    <property type="evidence" value="ECO:0007669"/>
    <property type="project" value="UniProtKB-KW"/>
</dbReference>
<keyword evidence="3" id="KW-0479">Metal-binding</keyword>
<evidence type="ECO:0000313" key="11">
    <source>
        <dbReference type="Proteomes" id="UP000242432"/>
    </source>
</evidence>
<dbReference type="AlphaFoldDB" id="A0A1T4VY22"/>
<dbReference type="GO" id="GO:0006310">
    <property type="term" value="P:DNA recombination"/>
    <property type="evidence" value="ECO:0007669"/>
    <property type="project" value="UniProtKB-KW"/>
</dbReference>
<feature type="domain" description="Probable transposase IS891/IS1136/IS1341" evidence="7">
    <location>
        <begin position="162"/>
        <end position="276"/>
    </location>
</feature>
<dbReference type="EMBL" id="FUXX01000064">
    <property type="protein sequence ID" value="SKA69912.1"/>
    <property type="molecule type" value="Genomic_DNA"/>
</dbReference>
<evidence type="ECO:0000259" key="9">
    <source>
        <dbReference type="Pfam" id="PF12323"/>
    </source>
</evidence>
<protein>
    <submittedName>
        <fullName evidence="10">Putative transposase</fullName>
    </submittedName>
</protein>
<dbReference type="InterPro" id="IPR021027">
    <property type="entry name" value="Transposase_put_HTH"/>
</dbReference>
<accession>A0A1T4VY22</accession>
<dbReference type="Pfam" id="PF01385">
    <property type="entry name" value="OrfB_IS605"/>
    <property type="match status" value="1"/>
</dbReference>
<feature type="domain" description="Transposase putative helix-turn-helix" evidence="9">
    <location>
        <begin position="1"/>
        <end position="48"/>
    </location>
</feature>
<dbReference type="RefSeq" id="WP_078929547.1">
    <property type="nucleotide sequence ID" value="NZ_FUXX01000064.1"/>
</dbReference>
<dbReference type="GO" id="GO:0046872">
    <property type="term" value="F:metal ion binding"/>
    <property type="evidence" value="ECO:0007669"/>
    <property type="project" value="UniProtKB-KW"/>
</dbReference>
<keyword evidence="2" id="KW-0815">Transposition</keyword>
<evidence type="ECO:0000313" key="10">
    <source>
        <dbReference type="EMBL" id="SKA69912.1"/>
    </source>
</evidence>
<evidence type="ECO:0000256" key="5">
    <source>
        <dbReference type="ARBA" id="ARBA00023125"/>
    </source>
</evidence>
<dbReference type="Pfam" id="PF07282">
    <property type="entry name" value="Cas12f1-like_TNB"/>
    <property type="match status" value="1"/>
</dbReference>
<keyword evidence="11" id="KW-1185">Reference proteome</keyword>
<dbReference type="NCBIfam" id="TIGR01766">
    <property type="entry name" value="IS200/IS605 family accessory protein TnpB-like domain"/>
    <property type="match status" value="1"/>
</dbReference>
<feature type="domain" description="Cas12f1-like TNB" evidence="8">
    <location>
        <begin position="288"/>
        <end position="327"/>
    </location>
</feature>
<evidence type="ECO:0000256" key="4">
    <source>
        <dbReference type="ARBA" id="ARBA00022833"/>
    </source>
</evidence>
<keyword evidence="5" id="KW-0238">DNA-binding</keyword>
<evidence type="ECO:0000256" key="3">
    <source>
        <dbReference type="ARBA" id="ARBA00022723"/>
    </source>
</evidence>
<dbReference type="STRING" id="83771.SAMN02910357_00259"/>
<gene>
    <name evidence="10" type="ORF">SAMN02745213_02271</name>
</gene>
<dbReference type="Proteomes" id="UP000242432">
    <property type="component" value="Unassembled WGS sequence"/>
</dbReference>
<dbReference type="InterPro" id="IPR010095">
    <property type="entry name" value="Cas12f1-like_TNB"/>
</dbReference>
<dbReference type="GO" id="GO:0032196">
    <property type="term" value="P:transposition"/>
    <property type="evidence" value="ECO:0007669"/>
    <property type="project" value="UniProtKB-KW"/>
</dbReference>
<dbReference type="NCBIfam" id="NF040570">
    <property type="entry name" value="guided_TnpB"/>
    <property type="match status" value="1"/>
</dbReference>
<evidence type="ECO:0000259" key="7">
    <source>
        <dbReference type="Pfam" id="PF01385"/>
    </source>
</evidence>
<evidence type="ECO:0000256" key="6">
    <source>
        <dbReference type="ARBA" id="ARBA00023172"/>
    </source>
</evidence>
<name>A0A1T4VY22_9GAMM</name>
<keyword evidence="4" id="KW-0862">Zinc</keyword>
<evidence type="ECO:0000259" key="8">
    <source>
        <dbReference type="Pfam" id="PF07282"/>
    </source>
</evidence>
<comment type="similarity">
    <text evidence="1">In the C-terminal section; belongs to the transposase 35 family.</text>
</comment>